<comment type="caution">
    <text evidence="1">The sequence shown here is derived from an EMBL/GenBank/DDBJ whole genome shotgun (WGS) entry which is preliminary data.</text>
</comment>
<organism evidence="1">
    <name type="scientific">marine sediment metagenome</name>
    <dbReference type="NCBI Taxonomy" id="412755"/>
    <lineage>
        <taxon>unclassified sequences</taxon>
        <taxon>metagenomes</taxon>
        <taxon>ecological metagenomes</taxon>
    </lineage>
</organism>
<gene>
    <name evidence="1" type="ORF">S03H2_73150</name>
</gene>
<feature type="non-terminal residue" evidence="1">
    <location>
        <position position="30"/>
    </location>
</feature>
<dbReference type="EMBL" id="BARU01049977">
    <property type="protein sequence ID" value="GAH97742.1"/>
    <property type="molecule type" value="Genomic_DNA"/>
</dbReference>
<proteinExistence type="predicted"/>
<feature type="non-terminal residue" evidence="1">
    <location>
        <position position="1"/>
    </location>
</feature>
<dbReference type="AlphaFoldDB" id="X1JUH9"/>
<reference evidence="1" key="1">
    <citation type="journal article" date="2014" name="Front. Microbiol.">
        <title>High frequency of phylogenetically diverse reductive dehalogenase-homologous genes in deep subseafloor sedimentary metagenomes.</title>
        <authorList>
            <person name="Kawai M."/>
            <person name="Futagami T."/>
            <person name="Toyoda A."/>
            <person name="Takaki Y."/>
            <person name="Nishi S."/>
            <person name="Hori S."/>
            <person name="Arai W."/>
            <person name="Tsubouchi T."/>
            <person name="Morono Y."/>
            <person name="Uchiyama I."/>
            <person name="Ito T."/>
            <person name="Fujiyama A."/>
            <person name="Inagaki F."/>
            <person name="Takami H."/>
        </authorList>
    </citation>
    <scope>NUCLEOTIDE SEQUENCE</scope>
    <source>
        <strain evidence="1">Expedition CK06-06</strain>
    </source>
</reference>
<accession>X1JUH9</accession>
<name>X1JUH9_9ZZZZ</name>
<evidence type="ECO:0000313" key="1">
    <source>
        <dbReference type="EMBL" id="GAH97742.1"/>
    </source>
</evidence>
<protein>
    <submittedName>
        <fullName evidence="1">Uncharacterized protein</fullName>
    </submittedName>
</protein>
<sequence length="30" mass="3759">YSPRIIQERNLNFFRNKIDFFCQSYITESE</sequence>